<dbReference type="InterPro" id="IPR000223">
    <property type="entry name" value="Pept_S26A_signal_pept_1"/>
</dbReference>
<dbReference type="OrthoDB" id="9815782at2"/>
<protein>
    <recommendedName>
        <fullName evidence="4 7">Signal peptidase I</fullName>
        <ecNumber evidence="4 7">3.4.21.89</ecNumber>
    </recommendedName>
</protein>
<gene>
    <name evidence="10" type="ORF">FB554_1871</name>
</gene>
<dbReference type="EMBL" id="VFOK01000001">
    <property type="protein sequence ID" value="TQL33720.1"/>
    <property type="molecule type" value="Genomic_DNA"/>
</dbReference>
<keyword evidence="7" id="KW-0645">Protease</keyword>
<dbReference type="NCBIfam" id="TIGR02227">
    <property type="entry name" value="sigpep_I_bact"/>
    <property type="match status" value="1"/>
</dbReference>
<keyword evidence="7" id="KW-0472">Membrane</keyword>
<dbReference type="PRINTS" id="PR00727">
    <property type="entry name" value="LEADERPTASE"/>
</dbReference>
<dbReference type="EC" id="3.4.21.89" evidence="4 7"/>
<feature type="region of interest" description="Disordered" evidence="8">
    <location>
        <begin position="1"/>
        <end position="21"/>
    </location>
</feature>
<evidence type="ECO:0000256" key="8">
    <source>
        <dbReference type="SAM" id="MobiDB-lite"/>
    </source>
</evidence>
<accession>A0A542XD00</accession>
<feature type="domain" description="Peptidase S26" evidence="9">
    <location>
        <begin position="27"/>
        <end position="213"/>
    </location>
</feature>
<dbReference type="PANTHER" id="PTHR43390">
    <property type="entry name" value="SIGNAL PEPTIDASE I"/>
    <property type="match status" value="1"/>
</dbReference>
<dbReference type="GO" id="GO:0006465">
    <property type="term" value="P:signal peptide processing"/>
    <property type="evidence" value="ECO:0007669"/>
    <property type="project" value="InterPro"/>
</dbReference>
<comment type="catalytic activity">
    <reaction evidence="1 7">
        <text>Cleavage of hydrophobic, N-terminal signal or leader sequences from secreted and periplasmic proteins.</text>
        <dbReference type="EC" id="3.4.21.89"/>
    </reaction>
</comment>
<dbReference type="CDD" id="cd06530">
    <property type="entry name" value="S26_SPase_I"/>
    <property type="match status" value="1"/>
</dbReference>
<proteinExistence type="inferred from homology"/>
<comment type="similarity">
    <text evidence="3 7">Belongs to the peptidase S26 family.</text>
</comment>
<dbReference type="SUPFAM" id="SSF51306">
    <property type="entry name" value="LexA/Signal peptidase"/>
    <property type="match status" value="1"/>
</dbReference>
<keyword evidence="7" id="KW-1133">Transmembrane helix</keyword>
<sequence>MTEPATPASSDDGATDSRVAPSSRSRRRWPLLLLVALAVIVLARGLVVETFTVPTGSMEPALAGGDRIVVWKPSADEVRRGDVIVFDGRRSLGPDLEQAPATGVAELVRKAGQAIGVRQGEADYVKRVIGVGGDRVRMDGAGRVSVNGRPLAEPYASRTGTFSPFDITVPPGRLWVMGDNRGASEDSRHHLGSPGGGTVPVDDVIGQVVGRYWPLDRAGGLEASATLTTDRGPL</sequence>
<evidence type="ECO:0000256" key="3">
    <source>
        <dbReference type="ARBA" id="ARBA00009370"/>
    </source>
</evidence>
<evidence type="ECO:0000259" key="9">
    <source>
        <dbReference type="Pfam" id="PF10502"/>
    </source>
</evidence>
<dbReference type="PANTHER" id="PTHR43390:SF1">
    <property type="entry name" value="CHLOROPLAST PROCESSING PEPTIDASE"/>
    <property type="match status" value="1"/>
</dbReference>
<feature type="active site" evidence="6">
    <location>
        <position position="126"/>
    </location>
</feature>
<dbReference type="PROSITE" id="PS00760">
    <property type="entry name" value="SPASE_I_2"/>
    <property type="match status" value="1"/>
</dbReference>
<dbReference type="Gene3D" id="2.10.109.10">
    <property type="entry name" value="Umud Fragment, subunit A"/>
    <property type="match status" value="1"/>
</dbReference>
<dbReference type="Proteomes" id="UP000318336">
    <property type="component" value="Unassembled WGS sequence"/>
</dbReference>
<keyword evidence="11" id="KW-1185">Reference proteome</keyword>
<dbReference type="PROSITE" id="PS00761">
    <property type="entry name" value="SPASE_I_3"/>
    <property type="match status" value="1"/>
</dbReference>
<evidence type="ECO:0000256" key="5">
    <source>
        <dbReference type="ARBA" id="ARBA00022801"/>
    </source>
</evidence>
<evidence type="ECO:0000256" key="7">
    <source>
        <dbReference type="RuleBase" id="RU362042"/>
    </source>
</evidence>
<evidence type="ECO:0000256" key="1">
    <source>
        <dbReference type="ARBA" id="ARBA00000677"/>
    </source>
</evidence>
<evidence type="ECO:0000313" key="11">
    <source>
        <dbReference type="Proteomes" id="UP000318336"/>
    </source>
</evidence>
<dbReference type="InterPro" id="IPR019533">
    <property type="entry name" value="Peptidase_S26"/>
</dbReference>
<dbReference type="AlphaFoldDB" id="A0A542XD00"/>
<dbReference type="InterPro" id="IPR019757">
    <property type="entry name" value="Pept_S26A_signal_pept_1_Lys-AS"/>
</dbReference>
<dbReference type="InterPro" id="IPR036286">
    <property type="entry name" value="LexA/Signal_pep-like_sf"/>
</dbReference>
<comment type="caution">
    <text evidence="10">The sequence shown here is derived from an EMBL/GenBank/DDBJ whole genome shotgun (WGS) entry which is preliminary data.</text>
</comment>
<dbReference type="InterPro" id="IPR019758">
    <property type="entry name" value="Pept_S26A_signal_pept_1_CS"/>
</dbReference>
<dbReference type="GO" id="GO:0004252">
    <property type="term" value="F:serine-type endopeptidase activity"/>
    <property type="evidence" value="ECO:0007669"/>
    <property type="project" value="InterPro"/>
</dbReference>
<comment type="subcellular location">
    <subcellularLocation>
        <location evidence="2">Cell membrane</location>
        <topology evidence="2">Single-pass type II membrane protein</topology>
    </subcellularLocation>
    <subcellularLocation>
        <location evidence="7">Membrane</location>
        <topology evidence="7">Single-pass type II membrane protein</topology>
    </subcellularLocation>
</comment>
<dbReference type="RefSeq" id="WP_142005699.1">
    <property type="nucleotide sequence ID" value="NZ_CAJTBP010000001.1"/>
</dbReference>
<evidence type="ECO:0000313" key="10">
    <source>
        <dbReference type="EMBL" id="TQL33720.1"/>
    </source>
</evidence>
<dbReference type="Pfam" id="PF10502">
    <property type="entry name" value="Peptidase_S26"/>
    <property type="match status" value="1"/>
</dbReference>
<feature type="transmembrane region" description="Helical" evidence="7">
    <location>
        <begin position="29"/>
        <end position="47"/>
    </location>
</feature>
<evidence type="ECO:0000256" key="6">
    <source>
        <dbReference type="PIRSR" id="PIRSR600223-1"/>
    </source>
</evidence>
<keyword evidence="7" id="KW-0812">Transmembrane</keyword>
<organism evidence="10 11">
    <name type="scientific">Barrientosiimonas humi</name>
    <dbReference type="NCBI Taxonomy" id="999931"/>
    <lineage>
        <taxon>Bacteria</taxon>
        <taxon>Bacillati</taxon>
        <taxon>Actinomycetota</taxon>
        <taxon>Actinomycetes</taxon>
        <taxon>Micrococcales</taxon>
        <taxon>Dermacoccaceae</taxon>
        <taxon>Barrientosiimonas</taxon>
    </lineage>
</organism>
<feature type="active site" evidence="6">
    <location>
        <position position="57"/>
    </location>
</feature>
<evidence type="ECO:0000256" key="4">
    <source>
        <dbReference type="ARBA" id="ARBA00013208"/>
    </source>
</evidence>
<feature type="region of interest" description="Disordered" evidence="8">
    <location>
        <begin position="180"/>
        <end position="199"/>
    </location>
</feature>
<keyword evidence="5 7" id="KW-0378">Hydrolase</keyword>
<name>A0A542XD00_9MICO</name>
<dbReference type="GO" id="GO:0005886">
    <property type="term" value="C:plasma membrane"/>
    <property type="evidence" value="ECO:0007669"/>
    <property type="project" value="UniProtKB-SubCell"/>
</dbReference>
<evidence type="ECO:0000256" key="2">
    <source>
        <dbReference type="ARBA" id="ARBA00004401"/>
    </source>
</evidence>
<dbReference type="GO" id="GO:0009003">
    <property type="term" value="F:signal peptidase activity"/>
    <property type="evidence" value="ECO:0007669"/>
    <property type="project" value="UniProtKB-EC"/>
</dbReference>
<reference evidence="10 11" key="1">
    <citation type="submission" date="2019-06" db="EMBL/GenBank/DDBJ databases">
        <title>Sequencing the genomes of 1000 actinobacteria strains.</title>
        <authorList>
            <person name="Klenk H.-P."/>
        </authorList>
    </citation>
    <scope>NUCLEOTIDE SEQUENCE [LARGE SCALE GENOMIC DNA]</scope>
    <source>
        <strain evidence="10 11">DSM 24617</strain>
    </source>
</reference>